<evidence type="ECO:0000313" key="11">
    <source>
        <dbReference type="Proteomes" id="UP000290204"/>
    </source>
</evidence>
<dbReference type="CDD" id="cd16913">
    <property type="entry name" value="YkuD_like"/>
    <property type="match status" value="1"/>
</dbReference>
<keyword evidence="4 7" id="KW-0133">Cell shape</keyword>
<dbReference type="InterPro" id="IPR005490">
    <property type="entry name" value="LD_TPept_cat_dom"/>
</dbReference>
<evidence type="ECO:0000256" key="3">
    <source>
        <dbReference type="ARBA" id="ARBA00022679"/>
    </source>
</evidence>
<feature type="active site" description="Proton donor/acceptor" evidence="7">
    <location>
        <position position="141"/>
    </location>
</feature>
<gene>
    <name evidence="10" type="ORF">ESA94_12090</name>
</gene>
<evidence type="ECO:0000256" key="7">
    <source>
        <dbReference type="PROSITE-ProRule" id="PRU01373"/>
    </source>
</evidence>
<comment type="pathway">
    <text evidence="1 7">Cell wall biogenesis; peptidoglycan biosynthesis.</text>
</comment>
<keyword evidence="8" id="KW-0732">Signal</keyword>
<feature type="domain" description="L,D-TPase catalytic" evidence="9">
    <location>
        <begin position="43"/>
        <end position="185"/>
    </location>
</feature>
<dbReference type="RefSeq" id="WP_129131166.1">
    <property type="nucleotide sequence ID" value="NZ_SDHW01000003.1"/>
</dbReference>
<evidence type="ECO:0000313" key="10">
    <source>
        <dbReference type="EMBL" id="RXK59792.1"/>
    </source>
</evidence>
<dbReference type="OrthoDB" id="9809748at2"/>
<dbReference type="SUPFAM" id="SSF141523">
    <property type="entry name" value="L,D-transpeptidase catalytic domain-like"/>
    <property type="match status" value="1"/>
</dbReference>
<keyword evidence="11" id="KW-1185">Reference proteome</keyword>
<keyword evidence="3" id="KW-0808">Transferase</keyword>
<keyword evidence="5 7" id="KW-0573">Peptidoglycan synthesis</keyword>
<feature type="signal peptide" evidence="8">
    <location>
        <begin position="1"/>
        <end position="24"/>
    </location>
</feature>
<comment type="caution">
    <text evidence="10">The sequence shown here is derived from an EMBL/GenBank/DDBJ whole genome shotgun (WGS) entry which is preliminary data.</text>
</comment>
<dbReference type="InterPro" id="IPR038063">
    <property type="entry name" value="Transpep_catalytic_dom"/>
</dbReference>
<dbReference type="GO" id="GO:0071555">
    <property type="term" value="P:cell wall organization"/>
    <property type="evidence" value="ECO:0007669"/>
    <property type="project" value="UniProtKB-UniRule"/>
</dbReference>
<name>A0A4V1M7G5_9BACT</name>
<dbReference type="GO" id="GO:0009252">
    <property type="term" value="P:peptidoglycan biosynthetic process"/>
    <property type="evidence" value="ECO:0007669"/>
    <property type="project" value="UniProtKB-UniPathway"/>
</dbReference>
<evidence type="ECO:0000256" key="8">
    <source>
        <dbReference type="SAM" id="SignalP"/>
    </source>
</evidence>
<evidence type="ECO:0000256" key="1">
    <source>
        <dbReference type="ARBA" id="ARBA00004752"/>
    </source>
</evidence>
<keyword evidence="6 7" id="KW-0961">Cell wall biogenesis/degradation</keyword>
<feature type="chain" id="PRO_5020222832" evidence="8">
    <location>
        <begin position="25"/>
        <end position="186"/>
    </location>
</feature>
<feature type="active site" description="Nucleophile" evidence="7">
    <location>
        <position position="161"/>
    </location>
</feature>
<dbReference type="GO" id="GO:0016740">
    <property type="term" value="F:transferase activity"/>
    <property type="evidence" value="ECO:0007669"/>
    <property type="project" value="UniProtKB-KW"/>
</dbReference>
<organism evidence="10 11">
    <name type="scientific">Lacibacter luteus</name>
    <dbReference type="NCBI Taxonomy" id="2508719"/>
    <lineage>
        <taxon>Bacteria</taxon>
        <taxon>Pseudomonadati</taxon>
        <taxon>Bacteroidota</taxon>
        <taxon>Chitinophagia</taxon>
        <taxon>Chitinophagales</taxon>
        <taxon>Chitinophagaceae</taxon>
        <taxon>Lacibacter</taxon>
    </lineage>
</organism>
<dbReference type="UniPathway" id="UPA00219"/>
<dbReference type="PANTHER" id="PTHR36699">
    <property type="entry name" value="LD-TRANSPEPTIDASE"/>
    <property type="match status" value="1"/>
</dbReference>
<reference evidence="10 11" key="1">
    <citation type="submission" date="2019-01" db="EMBL/GenBank/DDBJ databases">
        <title>Lacibacter sp. strain TTM-7.</title>
        <authorList>
            <person name="Chen W.-M."/>
        </authorList>
    </citation>
    <scope>NUCLEOTIDE SEQUENCE [LARGE SCALE GENOMIC DNA]</scope>
    <source>
        <strain evidence="10 11">TTM-7</strain>
    </source>
</reference>
<dbReference type="Gene3D" id="2.40.440.10">
    <property type="entry name" value="L,D-transpeptidase catalytic domain-like"/>
    <property type="match status" value="1"/>
</dbReference>
<protein>
    <submittedName>
        <fullName evidence="10">Murein L,D-transpeptidase</fullName>
    </submittedName>
</protein>
<dbReference type="EMBL" id="SDHW01000003">
    <property type="protein sequence ID" value="RXK59792.1"/>
    <property type="molecule type" value="Genomic_DNA"/>
</dbReference>
<dbReference type="AlphaFoldDB" id="A0A4V1M7G5"/>
<comment type="similarity">
    <text evidence="2">Belongs to the YkuD family.</text>
</comment>
<proteinExistence type="inferred from homology"/>
<dbReference type="Pfam" id="PF03734">
    <property type="entry name" value="YkuD"/>
    <property type="match status" value="1"/>
</dbReference>
<evidence type="ECO:0000259" key="9">
    <source>
        <dbReference type="PROSITE" id="PS52029"/>
    </source>
</evidence>
<sequence length="186" mass="21313">MKSQSTLLVICSAVMLALSGFSFFHRNKTATVSKKPVRVSSNYRIVIDKSHYELKLYDEEGWVSTYPVVFGTSEMTDKMMEGDRRTPEGHFKIIAKKLHPEWGHFLLLDYPTQTDLEKFNTRKSQGVIPANAKPGGGIGIHATRRNEDRFVDYYYNWTLGCISTKREYAKELYDLLPVGTEVTILH</sequence>
<evidence type="ECO:0000256" key="4">
    <source>
        <dbReference type="ARBA" id="ARBA00022960"/>
    </source>
</evidence>
<accession>A0A4V1M7G5</accession>
<evidence type="ECO:0000256" key="6">
    <source>
        <dbReference type="ARBA" id="ARBA00023316"/>
    </source>
</evidence>
<dbReference type="GO" id="GO:0004180">
    <property type="term" value="F:carboxypeptidase activity"/>
    <property type="evidence" value="ECO:0007669"/>
    <property type="project" value="UniProtKB-ARBA"/>
</dbReference>
<dbReference type="GO" id="GO:0008360">
    <property type="term" value="P:regulation of cell shape"/>
    <property type="evidence" value="ECO:0007669"/>
    <property type="project" value="UniProtKB-UniRule"/>
</dbReference>
<dbReference type="PANTHER" id="PTHR36699:SF1">
    <property type="entry name" value="L,D-TRANSPEPTIDASE YAFK-RELATED"/>
    <property type="match status" value="1"/>
</dbReference>
<evidence type="ECO:0000256" key="2">
    <source>
        <dbReference type="ARBA" id="ARBA00005992"/>
    </source>
</evidence>
<dbReference type="Proteomes" id="UP000290204">
    <property type="component" value="Unassembled WGS sequence"/>
</dbReference>
<evidence type="ECO:0000256" key="5">
    <source>
        <dbReference type="ARBA" id="ARBA00022984"/>
    </source>
</evidence>
<dbReference type="PROSITE" id="PS52029">
    <property type="entry name" value="LD_TPASE"/>
    <property type="match status" value="1"/>
</dbReference>